<dbReference type="InterPro" id="IPR050216">
    <property type="entry name" value="LRR_domain-containing"/>
</dbReference>
<reference evidence="7" key="1">
    <citation type="journal article" date="2021" name="Front. Plant Sci.">
        <title>Chromosome-Scale Genome Assembly for Chinese Sour Jujube and Insights Into Its Genome Evolution and Domestication Signature.</title>
        <authorList>
            <person name="Shen L.-Y."/>
            <person name="Luo H."/>
            <person name="Wang X.-L."/>
            <person name="Wang X.-M."/>
            <person name="Qiu X.-J."/>
            <person name="Liu H."/>
            <person name="Zhou S.-S."/>
            <person name="Jia K.-H."/>
            <person name="Nie S."/>
            <person name="Bao Y.-T."/>
            <person name="Zhang R.-G."/>
            <person name="Yun Q.-Z."/>
            <person name="Chai Y.-H."/>
            <person name="Lu J.-Y."/>
            <person name="Li Y."/>
            <person name="Zhao S.-W."/>
            <person name="Mao J.-F."/>
            <person name="Jia S.-G."/>
            <person name="Mao Y.-M."/>
        </authorList>
    </citation>
    <scope>NUCLEOTIDE SEQUENCE</scope>
    <source>
        <strain evidence="7">AT0</strain>
        <tissue evidence="7">Leaf</tissue>
    </source>
</reference>
<evidence type="ECO:0000259" key="6">
    <source>
        <dbReference type="Pfam" id="PF23286"/>
    </source>
</evidence>
<dbReference type="Gene3D" id="3.80.10.10">
    <property type="entry name" value="Ribonuclease Inhibitor"/>
    <property type="match status" value="2"/>
</dbReference>
<keyword evidence="2" id="KW-0677">Repeat</keyword>
<sequence length="1593" mass="182739">MRKLRLLKIYNVLDFSECGYLSNELRVLEWHQYPLIYMPSSFQPKNLVELNMSNSRIERLWDQETTKLILLDLSNCEYLVEAPDFSRVPSLERLILEGCKRISKIHPTFKELSGLKLLNLKGCESLESFPQGICFKFLEIFILSGCKKLDRFPEIVGDMNCLIQLFLDGTAIKELPTSVERLSNLKLLDLRECKNLLSLPDLVCSLTSLEGLSIGGCSMINQLPVNIGSLEKLEQLHACRTAIRKAPSSIVLLKNLQRLCFSQCGGVADGSSSQCSSESNISFKLPKSFSGLSSLTYLDLTECNLEQGEIPKDIGCLSLLESLKLGGNNFTNLPDSISQLSKLRYLNVNNCSKLQSLTNLPLNVKEVRASDCPMLNDQMIIWPSDKGFSFIDCRKSVQAERSIAHHPLPMPEEHIPTLFPKFIQDRIYHGGRFQIRFRYARIPDWCSRWNKGSSLRIRLPDKNSSQTWIGFALFVVFLIKKQENFHIGRYNTFCEFYTDEGCLENPCELESFDGFLVGSYGLCVYVPKARFANQLDKASHIKASISTNRPDLEVLKFGLHVIYDKDVPKFTQDLVDTSNEHLNMNSIKHYMHILEKATELERSGDVLDLRSDPSPRNQVFGTLHPTSQLRIVLQNLLSRIFFEGSLYTRNVPIPFSFPSTGFASGWFFHQSVGRNVVCYLPANIVDDKSWIGFSLYATLKMSPSDFLKNYSDSKTARPLLHIDLHSHGSSISHITTLDGLPIMPYSHQLLLFHVPRVFFKQELNQSWGVSALFRTSIPNVEVERCGIRAVYEKDLGNVIELITECRLNSLVDEQVDEQSCYQAYEMLVENIIDTFQFVELETRRQEMPVHSSYSSQRKDESLQTNMFVLITQDVDKEISTAYNKLTIPLDPIVFHSKQDFMESSYKLFEESSSRDSKLGLIHLQIMVETPLFENDLTRWKSNLDYFLKRHFCLHIFITLSLKGRIISLLKPFDPFSPYNLCFPRKEILEWFGDYQVNERRMGIGLPPNLKTDKDWRGIAVCVAFSVQEHPNAILDNDNSQVSFRLLCHMNTDEGCCLNPVPMFRITKDKFKWSCVRGFIWLTYIPSSLLLAELHGQSYIVIDIYNECPGLFTQNLGVRLLFEQDVEEFRQSITKCITGFFDNLDPVCQFMASESDPKNFGKTAMGFDQDMIYNSCFPPIEIPEWFSNHYSSSHSVITEIPTDLYSDDNCLGVALCAYFSSGGKQPSTHVDDFDPEMPHNLICNFDLNFTHHFQITVEELEKIHIGNQFVWLSYIPRHWFSDQLKHCSFIEASFASDRQGFLAHKCGVRVLYKHDEKELKETINHCMAIGYSIRQMEQLAGFQADKAEIPTHAVKKEPICQIKSGRDFDRGLIYSSCFPLTEIVDWFNHHISGPSLEIQPLSNLFGDDNWTGLALCVHFSDPEHPTTFPDKFDPDFSHYLVCLLETERVTLGPLHQHEISNQEFKKLGNGEFIWLSYIPRLWFSEQLEGSFDLIKASFASDRGGWRAEKCGLRLLFRHDEEEFKQTINHCMALLIENQDPISQNKFDNEENKKQCHDGQAGTSKSSRFVPDPQQEILEEPGDLNQKNRGKRIVQ</sequence>
<organism evidence="7 8">
    <name type="scientific">Ziziphus jujuba var. spinosa</name>
    <dbReference type="NCBI Taxonomy" id="714518"/>
    <lineage>
        <taxon>Eukaryota</taxon>
        <taxon>Viridiplantae</taxon>
        <taxon>Streptophyta</taxon>
        <taxon>Embryophyta</taxon>
        <taxon>Tracheophyta</taxon>
        <taxon>Spermatophyta</taxon>
        <taxon>Magnoliopsida</taxon>
        <taxon>eudicotyledons</taxon>
        <taxon>Gunneridae</taxon>
        <taxon>Pentapetalae</taxon>
        <taxon>rosids</taxon>
        <taxon>fabids</taxon>
        <taxon>Rosales</taxon>
        <taxon>Rhamnaceae</taxon>
        <taxon>Paliureae</taxon>
        <taxon>Ziziphus</taxon>
    </lineage>
</organism>
<name>A0A978UPK1_ZIZJJ</name>
<dbReference type="InterPro" id="IPR045344">
    <property type="entry name" value="C-JID"/>
</dbReference>
<evidence type="ECO:0000256" key="4">
    <source>
        <dbReference type="SAM" id="MobiDB-lite"/>
    </source>
</evidence>
<evidence type="ECO:0000313" key="7">
    <source>
        <dbReference type="EMBL" id="KAH7516753.1"/>
    </source>
</evidence>
<dbReference type="Pfam" id="PF23286">
    <property type="entry name" value="LRR_13"/>
    <property type="match status" value="1"/>
</dbReference>
<evidence type="ECO:0000313" key="8">
    <source>
        <dbReference type="Proteomes" id="UP000813462"/>
    </source>
</evidence>
<evidence type="ECO:0000256" key="1">
    <source>
        <dbReference type="ARBA" id="ARBA00022614"/>
    </source>
</evidence>
<proteinExistence type="predicted"/>
<dbReference type="Proteomes" id="UP000813462">
    <property type="component" value="Unassembled WGS sequence"/>
</dbReference>
<dbReference type="Pfam" id="PF20160">
    <property type="entry name" value="C-JID"/>
    <property type="match status" value="1"/>
</dbReference>
<feature type="compositionally biased region" description="Basic and acidic residues" evidence="4">
    <location>
        <begin position="1545"/>
        <end position="1555"/>
    </location>
</feature>
<dbReference type="InterPro" id="IPR032675">
    <property type="entry name" value="LRR_dom_sf"/>
</dbReference>
<dbReference type="InterPro" id="IPR058546">
    <property type="entry name" value="RPS4B/Roq1-like_LRR"/>
</dbReference>
<keyword evidence="3" id="KW-0611">Plant defense</keyword>
<evidence type="ECO:0008006" key="9">
    <source>
        <dbReference type="Google" id="ProtNLM"/>
    </source>
</evidence>
<feature type="domain" description="Disease resistance protein RPS4B/Roq1-like leucine-rich repeats" evidence="6">
    <location>
        <begin position="138"/>
        <end position="220"/>
    </location>
</feature>
<gene>
    <name evidence="7" type="ORF">FEM48_Zijuj10G0168300</name>
</gene>
<dbReference type="SUPFAM" id="SSF52047">
    <property type="entry name" value="RNI-like"/>
    <property type="match status" value="1"/>
</dbReference>
<comment type="caution">
    <text evidence="7">The sequence shown here is derived from an EMBL/GenBank/DDBJ whole genome shotgun (WGS) entry which is preliminary data.</text>
</comment>
<accession>A0A978UPK1</accession>
<dbReference type="PANTHER" id="PTHR48051:SF1">
    <property type="entry name" value="RAS SUPPRESSOR PROTEIN 1"/>
    <property type="match status" value="1"/>
</dbReference>
<evidence type="ECO:0000259" key="5">
    <source>
        <dbReference type="Pfam" id="PF20160"/>
    </source>
</evidence>
<dbReference type="EMBL" id="JAEACU010000010">
    <property type="protein sequence ID" value="KAH7516753.1"/>
    <property type="molecule type" value="Genomic_DNA"/>
</dbReference>
<evidence type="ECO:0000256" key="2">
    <source>
        <dbReference type="ARBA" id="ARBA00022737"/>
    </source>
</evidence>
<dbReference type="GO" id="GO:0005737">
    <property type="term" value="C:cytoplasm"/>
    <property type="evidence" value="ECO:0007669"/>
    <property type="project" value="TreeGrafter"/>
</dbReference>
<protein>
    <recommendedName>
        <fullName evidence="9">Disease resistance-like protein DSC1</fullName>
    </recommendedName>
</protein>
<feature type="region of interest" description="Disordered" evidence="4">
    <location>
        <begin position="1542"/>
        <end position="1593"/>
    </location>
</feature>
<keyword evidence="1" id="KW-0433">Leucine-rich repeat</keyword>
<evidence type="ECO:0000256" key="3">
    <source>
        <dbReference type="ARBA" id="ARBA00022821"/>
    </source>
</evidence>
<feature type="domain" description="C-JID" evidence="5">
    <location>
        <begin position="1177"/>
        <end position="1315"/>
    </location>
</feature>
<dbReference type="PANTHER" id="PTHR48051">
    <property type="match status" value="1"/>
</dbReference>